<keyword evidence="3" id="KW-1185">Reference proteome</keyword>
<dbReference type="EMBL" id="KL662122">
    <property type="protein sequence ID" value="KFM25780.1"/>
    <property type="molecule type" value="Genomic_DNA"/>
</dbReference>
<feature type="compositionally biased region" description="Polar residues" evidence="1">
    <location>
        <begin position="26"/>
        <end position="39"/>
    </location>
</feature>
<sequence>MSWPSRGTASSQGPLILALNLWARTSHSGHSTPRNTTASAKRAPAWREAPQTAAPAPASVPAVSAARAPAPAAPTWRRA</sequence>
<organism evidence="2 3">
    <name type="scientific">Auxenochlorella protothecoides</name>
    <name type="common">Green microalga</name>
    <name type="synonym">Chlorella protothecoides</name>
    <dbReference type="NCBI Taxonomy" id="3075"/>
    <lineage>
        <taxon>Eukaryota</taxon>
        <taxon>Viridiplantae</taxon>
        <taxon>Chlorophyta</taxon>
        <taxon>core chlorophytes</taxon>
        <taxon>Trebouxiophyceae</taxon>
        <taxon>Chlorellales</taxon>
        <taxon>Chlorellaceae</taxon>
        <taxon>Auxenochlorella</taxon>
    </lineage>
</organism>
<dbReference type="GeneID" id="23614013"/>
<feature type="region of interest" description="Disordered" evidence="1">
    <location>
        <begin position="26"/>
        <end position="79"/>
    </location>
</feature>
<gene>
    <name evidence="2" type="ORF">F751_2622</name>
</gene>
<evidence type="ECO:0000313" key="2">
    <source>
        <dbReference type="EMBL" id="KFM25780.1"/>
    </source>
</evidence>
<reference evidence="2 3" key="1">
    <citation type="journal article" date="2014" name="BMC Genomics">
        <title>Oil accumulation mechanisms of the oleaginous microalga Chlorella protothecoides revealed through its genome, transcriptomes, and proteomes.</title>
        <authorList>
            <person name="Gao C."/>
            <person name="Wang Y."/>
            <person name="Shen Y."/>
            <person name="Yan D."/>
            <person name="He X."/>
            <person name="Dai J."/>
            <person name="Wu Q."/>
        </authorList>
    </citation>
    <scope>NUCLEOTIDE SEQUENCE [LARGE SCALE GENOMIC DNA]</scope>
    <source>
        <strain evidence="2 3">0710</strain>
    </source>
</reference>
<name>A0A087SJ76_AUXPR</name>
<accession>A0A087SJ76</accession>
<proteinExistence type="predicted"/>
<dbReference type="Proteomes" id="UP000028924">
    <property type="component" value="Unassembled WGS sequence"/>
</dbReference>
<protein>
    <submittedName>
        <fullName evidence="2">Uncharacterized protein</fullName>
    </submittedName>
</protein>
<evidence type="ECO:0000256" key="1">
    <source>
        <dbReference type="SAM" id="MobiDB-lite"/>
    </source>
</evidence>
<feature type="compositionally biased region" description="Low complexity" evidence="1">
    <location>
        <begin position="49"/>
        <end position="79"/>
    </location>
</feature>
<evidence type="ECO:0000313" key="3">
    <source>
        <dbReference type="Proteomes" id="UP000028924"/>
    </source>
</evidence>
<dbReference type="RefSeq" id="XP_011398676.1">
    <property type="nucleotide sequence ID" value="XM_011400374.1"/>
</dbReference>
<dbReference type="KEGG" id="apro:F751_2622"/>
<dbReference type="AlphaFoldDB" id="A0A087SJ76"/>